<dbReference type="PIRSF" id="PIRSF005303">
    <property type="entry name" value="Thiam_monoph_kin"/>
    <property type="match status" value="1"/>
</dbReference>
<dbReference type="Proteomes" id="UP000317010">
    <property type="component" value="Unassembled WGS sequence"/>
</dbReference>
<dbReference type="GO" id="GO:0009228">
    <property type="term" value="P:thiamine biosynthetic process"/>
    <property type="evidence" value="ECO:0007669"/>
    <property type="project" value="UniProtKB-KW"/>
</dbReference>
<keyword evidence="2" id="KW-0808">Transferase</keyword>
<dbReference type="Gene3D" id="3.30.1330.10">
    <property type="entry name" value="PurM-like, N-terminal domain"/>
    <property type="match status" value="1"/>
</dbReference>
<dbReference type="RefSeq" id="WP_144910216.1">
    <property type="nucleotide sequence ID" value="NZ_VLLI01000002.1"/>
</dbReference>
<evidence type="ECO:0000313" key="5">
    <source>
        <dbReference type="Proteomes" id="UP000317010"/>
    </source>
</evidence>
<feature type="binding site" evidence="2">
    <location>
        <begin position="134"/>
        <end position="135"/>
    </location>
    <ligand>
        <name>ATP</name>
        <dbReference type="ChEBI" id="CHEBI:30616"/>
    </ligand>
</feature>
<dbReference type="PANTHER" id="PTHR30270">
    <property type="entry name" value="THIAMINE-MONOPHOSPHATE KINASE"/>
    <property type="match status" value="1"/>
</dbReference>
<dbReference type="Pfam" id="PF00586">
    <property type="entry name" value="AIRS"/>
    <property type="match status" value="1"/>
</dbReference>
<evidence type="ECO:0000259" key="3">
    <source>
        <dbReference type="Pfam" id="PF00586"/>
    </source>
</evidence>
<dbReference type="InterPro" id="IPR016188">
    <property type="entry name" value="PurM-like_N"/>
</dbReference>
<keyword evidence="2" id="KW-0460">Magnesium</keyword>
<dbReference type="UniPathway" id="UPA00060">
    <property type="reaction ID" value="UER00142"/>
</dbReference>
<evidence type="ECO:0000256" key="2">
    <source>
        <dbReference type="HAMAP-Rule" id="MF_02128"/>
    </source>
</evidence>
<feature type="binding site" evidence="2">
    <location>
        <position position="42"/>
    </location>
    <ligand>
        <name>Mg(2+)</name>
        <dbReference type="ChEBI" id="CHEBI:18420"/>
        <label>3</label>
    </ligand>
</feature>
<feature type="binding site" evidence="2">
    <location>
        <position position="135"/>
    </location>
    <ligand>
        <name>Mg(2+)</name>
        <dbReference type="ChEBI" id="CHEBI:18420"/>
        <label>1</label>
    </ligand>
</feature>
<dbReference type="EMBL" id="VLLI01000002">
    <property type="protein sequence ID" value="TWJ03474.1"/>
    <property type="molecule type" value="Genomic_DNA"/>
</dbReference>
<keyword evidence="1 2" id="KW-0784">Thiamine biosynthesis</keyword>
<dbReference type="SUPFAM" id="SSF56042">
    <property type="entry name" value="PurM C-terminal domain-like"/>
    <property type="match status" value="1"/>
</dbReference>
<dbReference type="Gene3D" id="3.90.650.10">
    <property type="entry name" value="PurM-like C-terminal domain"/>
    <property type="match status" value="1"/>
</dbReference>
<feature type="binding site" evidence="2">
    <location>
        <position position="87"/>
    </location>
    <ligand>
        <name>Mg(2+)</name>
        <dbReference type="ChEBI" id="CHEBI:18420"/>
        <label>2</label>
    </ligand>
</feature>
<feature type="binding site" evidence="2">
    <location>
        <position position="87"/>
    </location>
    <ligand>
        <name>Mg(2+)</name>
        <dbReference type="ChEBI" id="CHEBI:18420"/>
        <label>3</label>
    </ligand>
</feature>
<comment type="miscellaneous">
    <text evidence="2">Reaction mechanism of ThiL seems to utilize a direct, inline transfer of the gamma-phosphate of ATP to TMP rather than a phosphorylated enzyme intermediate.</text>
</comment>
<feature type="binding site" evidence="2">
    <location>
        <position position="58"/>
    </location>
    <ligand>
        <name>Mg(2+)</name>
        <dbReference type="ChEBI" id="CHEBI:18420"/>
        <label>2</label>
    </ligand>
</feature>
<keyword evidence="2 4" id="KW-0418">Kinase</keyword>
<dbReference type="InterPro" id="IPR036921">
    <property type="entry name" value="PurM-like_N_sf"/>
</dbReference>
<comment type="catalytic activity">
    <reaction evidence="2">
        <text>thiamine phosphate + ATP = thiamine diphosphate + ADP</text>
        <dbReference type="Rhea" id="RHEA:15913"/>
        <dbReference type="ChEBI" id="CHEBI:30616"/>
        <dbReference type="ChEBI" id="CHEBI:37575"/>
        <dbReference type="ChEBI" id="CHEBI:58937"/>
        <dbReference type="ChEBI" id="CHEBI:456216"/>
        <dbReference type="EC" id="2.7.4.16"/>
    </reaction>
</comment>
<feature type="binding site" evidence="2">
    <location>
        <position position="117"/>
    </location>
    <ligand>
        <name>ATP</name>
        <dbReference type="ChEBI" id="CHEBI:30616"/>
    </ligand>
</feature>
<feature type="binding site" evidence="2">
    <location>
        <position position="240"/>
    </location>
    <ligand>
        <name>ATP</name>
        <dbReference type="ChEBI" id="CHEBI:30616"/>
    </ligand>
</feature>
<feature type="binding site" evidence="2">
    <location>
        <position position="238"/>
    </location>
    <ligand>
        <name>Mg(2+)</name>
        <dbReference type="ChEBI" id="CHEBI:18420"/>
        <label>3</label>
    </ligand>
</feature>
<feature type="binding site" evidence="2">
    <location>
        <position position="241"/>
    </location>
    <ligand>
        <name>Mg(2+)</name>
        <dbReference type="ChEBI" id="CHEBI:18420"/>
        <label>5</label>
    </ligand>
</feature>
<dbReference type="GO" id="GO:0009030">
    <property type="term" value="F:thiamine-phosphate kinase activity"/>
    <property type="evidence" value="ECO:0007669"/>
    <property type="project" value="UniProtKB-UniRule"/>
</dbReference>
<dbReference type="SUPFAM" id="SSF55326">
    <property type="entry name" value="PurM N-terminal domain-like"/>
    <property type="match status" value="1"/>
</dbReference>
<feature type="binding site" evidence="2">
    <location>
        <position position="87"/>
    </location>
    <ligand>
        <name>Mg(2+)</name>
        <dbReference type="ChEBI" id="CHEBI:18420"/>
        <label>4</label>
    </ligand>
</feature>
<comment type="caution">
    <text evidence="4">The sequence shown here is derived from an EMBL/GenBank/DDBJ whole genome shotgun (WGS) entry which is preliminary data.</text>
</comment>
<feature type="binding site" evidence="2">
    <location>
        <position position="56"/>
    </location>
    <ligand>
        <name>Mg(2+)</name>
        <dbReference type="ChEBI" id="CHEBI:18420"/>
        <label>4</label>
    </ligand>
</feature>
<dbReference type="InterPro" id="IPR006283">
    <property type="entry name" value="ThiL-like"/>
</dbReference>
<comment type="similarity">
    <text evidence="2">Belongs to the thiamine-monophosphate kinase family.</text>
</comment>
<dbReference type="GO" id="GO:0005524">
    <property type="term" value="F:ATP binding"/>
    <property type="evidence" value="ECO:0007669"/>
    <property type="project" value="UniProtKB-UniRule"/>
</dbReference>
<dbReference type="PANTHER" id="PTHR30270:SF0">
    <property type="entry name" value="THIAMINE-MONOPHOSPHATE KINASE"/>
    <property type="match status" value="1"/>
</dbReference>
<feature type="binding site" evidence="2">
    <location>
        <position position="343"/>
    </location>
    <ligand>
        <name>substrate</name>
    </ligand>
</feature>
<keyword evidence="2" id="KW-0067">ATP-binding</keyword>
<dbReference type="HAMAP" id="MF_02128">
    <property type="entry name" value="TMP_kinase"/>
    <property type="match status" value="1"/>
</dbReference>
<organism evidence="4 5">
    <name type="scientific">Mucilaginibacter frigoritolerans</name>
    <dbReference type="NCBI Taxonomy" id="652788"/>
    <lineage>
        <taxon>Bacteria</taxon>
        <taxon>Pseudomonadati</taxon>
        <taxon>Bacteroidota</taxon>
        <taxon>Sphingobacteriia</taxon>
        <taxon>Sphingobacteriales</taxon>
        <taxon>Sphingobacteriaceae</taxon>
        <taxon>Mucilaginibacter</taxon>
    </lineage>
</organism>
<feature type="binding site" evidence="2">
    <location>
        <position position="42"/>
    </location>
    <ligand>
        <name>Mg(2+)</name>
        <dbReference type="ChEBI" id="CHEBI:18420"/>
        <label>4</label>
    </ligand>
</feature>
<dbReference type="EC" id="2.7.4.16" evidence="2"/>
<dbReference type="InterPro" id="IPR036676">
    <property type="entry name" value="PurM-like_C_sf"/>
</dbReference>
<keyword evidence="5" id="KW-1185">Reference proteome</keyword>
<dbReference type="CDD" id="cd02194">
    <property type="entry name" value="ThiL"/>
    <property type="match status" value="1"/>
</dbReference>
<feature type="binding site" evidence="2">
    <location>
        <position position="65"/>
    </location>
    <ligand>
        <name>substrate</name>
    </ligand>
</feature>
<evidence type="ECO:0000313" key="4">
    <source>
        <dbReference type="EMBL" id="TWJ03474.1"/>
    </source>
</evidence>
<keyword evidence="2" id="KW-0547">Nucleotide-binding</keyword>
<feature type="domain" description="PurM-like N-terminal" evidence="3">
    <location>
        <begin position="40"/>
        <end position="152"/>
    </location>
</feature>
<dbReference type="GO" id="GO:0000287">
    <property type="term" value="F:magnesium ion binding"/>
    <property type="evidence" value="ECO:0007669"/>
    <property type="project" value="UniProtKB-UniRule"/>
</dbReference>
<feature type="binding site" evidence="2">
    <location>
        <position position="58"/>
    </location>
    <ligand>
        <name>Mg(2+)</name>
        <dbReference type="ChEBI" id="CHEBI:18420"/>
        <label>1</label>
    </ligand>
</feature>
<keyword evidence="2" id="KW-0479">Metal-binding</keyword>
<sequence>MALFDNKDRTNIEELGEFGLINYLTKNIKLTQKSTIKGVGDDAAVLDFEGKRTLISTDLLLEGIHFDLAYTPLKHLGYKAIQVNLSDIYAMNGTASQVTVSIGISSKFPLDAVEELYEGIYLACDNYNVDLVGGDTSSSKQGLVISVTSIGYADEKDVVYRNGAEEGDLLCVSGDLGGAYVGLQLLEREKLIYLENPNIQPDLEGKDYIVERQLKPEARRDIIDLLKEINVKPTSMIDISDGLASEILHICKESNKGCNLYEEKIPLDPMTFETAREFNLDPTVCALSGGEDYELLFTVKQADYDQIKFKMDITIIGYITEPAAGCNLITKSGNQHPLTAQGWNAFKKQE</sequence>
<proteinExistence type="inferred from homology"/>
<feature type="binding site" evidence="2">
    <location>
        <position position="291"/>
    </location>
    <ligand>
        <name>substrate</name>
    </ligand>
</feature>
<dbReference type="GO" id="GO:0009229">
    <property type="term" value="P:thiamine diphosphate biosynthetic process"/>
    <property type="evidence" value="ECO:0007669"/>
    <property type="project" value="UniProtKB-UniRule"/>
</dbReference>
<accession>A0A562UCB1</accession>
<dbReference type="OrthoDB" id="9802811at2"/>
<protein>
    <recommendedName>
        <fullName evidence="2">Thiamine-monophosphate kinase</fullName>
        <shortName evidence="2">TMP kinase</shortName>
        <shortName evidence="2">Thiamine-phosphate kinase</shortName>
        <ecNumber evidence="2">2.7.4.16</ecNumber>
    </recommendedName>
</protein>
<name>A0A562UCB1_9SPHI</name>
<feature type="binding site" evidence="2">
    <location>
        <position position="161"/>
    </location>
    <ligand>
        <name>ATP</name>
        <dbReference type="ChEBI" id="CHEBI:30616"/>
    </ligand>
</feature>
<dbReference type="NCBIfam" id="TIGR01379">
    <property type="entry name" value="thiL"/>
    <property type="match status" value="1"/>
</dbReference>
<reference evidence="4 5" key="1">
    <citation type="submission" date="2019-07" db="EMBL/GenBank/DDBJ databases">
        <title>Genomic Encyclopedia of Archaeal and Bacterial Type Strains, Phase II (KMG-II): from individual species to whole genera.</title>
        <authorList>
            <person name="Goeker M."/>
        </authorList>
    </citation>
    <scope>NUCLEOTIDE SEQUENCE [LARGE SCALE GENOMIC DNA]</scope>
    <source>
        <strain evidence="4 5">ATCC BAA-1854</strain>
    </source>
</reference>
<dbReference type="AlphaFoldDB" id="A0A562UCB1"/>
<evidence type="ECO:0000256" key="1">
    <source>
        <dbReference type="ARBA" id="ARBA00022977"/>
    </source>
</evidence>
<gene>
    <name evidence="2" type="primary">thiL</name>
    <name evidence="4" type="ORF">JN11_01017</name>
</gene>
<comment type="function">
    <text evidence="2">Catalyzes the ATP-dependent phosphorylation of thiamine-monophosphate (TMP) to form thiamine-pyrophosphate (TPP), the active form of vitamin B1.</text>
</comment>
<comment type="pathway">
    <text evidence="2">Cofactor biosynthesis; thiamine diphosphate biosynthesis; thiamine diphosphate from thiamine phosphate: step 1/1.</text>
</comment>
<feature type="binding site" evidence="2">
    <location>
        <position position="57"/>
    </location>
    <ligand>
        <name>Mg(2+)</name>
        <dbReference type="ChEBI" id="CHEBI:18420"/>
        <label>1</label>
    </ligand>
</feature>